<feature type="compositionally biased region" description="Polar residues" evidence="19">
    <location>
        <begin position="1"/>
        <end position="12"/>
    </location>
</feature>
<dbReference type="STRING" id="112090.W4FWF0"/>
<name>W4FWF0_APHAT</name>
<evidence type="ECO:0000256" key="8">
    <source>
        <dbReference type="ARBA" id="ARBA00022679"/>
    </source>
</evidence>
<dbReference type="OrthoDB" id="10260889at2759"/>
<comment type="similarity">
    <text evidence="5">Belongs to the CDS family.</text>
</comment>
<dbReference type="EMBL" id="KI913157">
    <property type="protein sequence ID" value="ETV71817.1"/>
    <property type="molecule type" value="Genomic_DNA"/>
</dbReference>
<proteinExistence type="inferred from homology"/>
<dbReference type="RefSeq" id="XP_009838667.1">
    <property type="nucleotide sequence ID" value="XM_009840365.1"/>
</dbReference>
<accession>W4FWF0</accession>
<keyword evidence="13 20" id="KW-0472">Membrane</keyword>
<evidence type="ECO:0000313" key="21">
    <source>
        <dbReference type="EMBL" id="ETV71817.1"/>
    </source>
</evidence>
<evidence type="ECO:0000256" key="20">
    <source>
        <dbReference type="SAM" id="Phobius"/>
    </source>
</evidence>
<keyword evidence="8" id="KW-0808">Transferase</keyword>
<dbReference type="VEuPathDB" id="FungiDB:H257_12961"/>
<comment type="pathway">
    <text evidence="4">Lipid metabolism.</text>
</comment>
<protein>
    <recommendedName>
        <fullName evidence="6">phosphatidate cytidylyltransferase</fullName>
        <ecNumber evidence="6">2.7.7.41</ecNumber>
    </recommendedName>
    <alternativeName>
        <fullName evidence="16">CDP-diacylglycerol synthase</fullName>
    </alternativeName>
    <alternativeName>
        <fullName evidence="17">CDP-diglyceride pyrophosphorylase</fullName>
    </alternativeName>
    <alternativeName>
        <fullName evidence="18">CDP-diglyceride synthase</fullName>
    </alternativeName>
</protein>
<evidence type="ECO:0000256" key="4">
    <source>
        <dbReference type="ARBA" id="ARBA00005189"/>
    </source>
</evidence>
<organism evidence="21">
    <name type="scientific">Aphanomyces astaci</name>
    <name type="common">Crayfish plague agent</name>
    <dbReference type="NCBI Taxonomy" id="112090"/>
    <lineage>
        <taxon>Eukaryota</taxon>
        <taxon>Sar</taxon>
        <taxon>Stramenopiles</taxon>
        <taxon>Oomycota</taxon>
        <taxon>Saprolegniomycetes</taxon>
        <taxon>Saprolegniales</taxon>
        <taxon>Verrucalvaceae</taxon>
        <taxon>Aphanomyces</taxon>
    </lineage>
</organism>
<dbReference type="GO" id="GO:0016024">
    <property type="term" value="P:CDP-diacylglycerol biosynthetic process"/>
    <property type="evidence" value="ECO:0007669"/>
    <property type="project" value="UniProtKB-UniPathway"/>
</dbReference>
<keyword evidence="15" id="KW-1208">Phospholipid metabolism</keyword>
<evidence type="ECO:0000256" key="2">
    <source>
        <dbReference type="ARBA" id="ARBA00004141"/>
    </source>
</evidence>
<dbReference type="PANTHER" id="PTHR13773:SF8">
    <property type="entry name" value="PHOSPHATIDATE CYTIDYLYLTRANSFERASE, PHOTORECEPTOR-SPECIFIC"/>
    <property type="match status" value="1"/>
</dbReference>
<evidence type="ECO:0000256" key="13">
    <source>
        <dbReference type="ARBA" id="ARBA00023136"/>
    </source>
</evidence>
<dbReference type="InterPro" id="IPR016720">
    <property type="entry name" value="PC_Trfase_euk"/>
</dbReference>
<feature type="transmembrane region" description="Helical" evidence="20">
    <location>
        <begin position="207"/>
        <end position="229"/>
    </location>
</feature>
<dbReference type="GeneID" id="20814957"/>
<evidence type="ECO:0000256" key="16">
    <source>
        <dbReference type="ARBA" id="ARBA00029893"/>
    </source>
</evidence>
<feature type="compositionally biased region" description="Basic and acidic residues" evidence="19">
    <location>
        <begin position="22"/>
        <end position="36"/>
    </location>
</feature>
<evidence type="ECO:0000256" key="17">
    <source>
        <dbReference type="ARBA" id="ARBA00032396"/>
    </source>
</evidence>
<dbReference type="Pfam" id="PF01148">
    <property type="entry name" value="CTP_transf_1"/>
    <property type="match status" value="1"/>
</dbReference>
<evidence type="ECO:0000256" key="19">
    <source>
        <dbReference type="SAM" id="MobiDB-lite"/>
    </source>
</evidence>
<dbReference type="PANTHER" id="PTHR13773">
    <property type="entry name" value="PHOSPHATIDATE CYTIDYLYLTRANSFERASE"/>
    <property type="match status" value="1"/>
</dbReference>
<feature type="transmembrane region" description="Helical" evidence="20">
    <location>
        <begin position="250"/>
        <end position="272"/>
    </location>
</feature>
<comment type="pathway">
    <text evidence="3">Phospholipid metabolism; CDP-diacylglycerol biosynthesis; CDP-diacylglycerol from sn-glycerol 3-phosphate: step 3/3.</text>
</comment>
<reference evidence="21" key="1">
    <citation type="submission" date="2013-12" db="EMBL/GenBank/DDBJ databases">
        <title>The Genome Sequence of Aphanomyces astaci APO3.</title>
        <authorList>
            <consortium name="The Broad Institute Genomics Platform"/>
            <person name="Russ C."/>
            <person name="Tyler B."/>
            <person name="van West P."/>
            <person name="Dieguez-Uribeondo J."/>
            <person name="Young S.K."/>
            <person name="Zeng Q."/>
            <person name="Gargeya S."/>
            <person name="Fitzgerald M."/>
            <person name="Abouelleil A."/>
            <person name="Alvarado L."/>
            <person name="Chapman S.B."/>
            <person name="Gainer-Dewar J."/>
            <person name="Goldberg J."/>
            <person name="Griggs A."/>
            <person name="Gujja S."/>
            <person name="Hansen M."/>
            <person name="Howarth C."/>
            <person name="Imamovic A."/>
            <person name="Ireland A."/>
            <person name="Larimer J."/>
            <person name="McCowan C."/>
            <person name="Murphy C."/>
            <person name="Pearson M."/>
            <person name="Poon T.W."/>
            <person name="Priest M."/>
            <person name="Roberts A."/>
            <person name="Saif S."/>
            <person name="Shea T."/>
            <person name="Sykes S."/>
            <person name="Wortman J."/>
            <person name="Nusbaum C."/>
            <person name="Birren B."/>
        </authorList>
    </citation>
    <scope>NUCLEOTIDE SEQUENCE [LARGE SCALE GENOMIC DNA]</scope>
    <source>
        <strain evidence="21">APO3</strain>
    </source>
</reference>
<evidence type="ECO:0000256" key="6">
    <source>
        <dbReference type="ARBA" id="ARBA00012487"/>
    </source>
</evidence>
<evidence type="ECO:0000256" key="5">
    <source>
        <dbReference type="ARBA" id="ARBA00010185"/>
    </source>
</evidence>
<evidence type="ECO:0000256" key="14">
    <source>
        <dbReference type="ARBA" id="ARBA00023209"/>
    </source>
</evidence>
<evidence type="ECO:0000256" key="15">
    <source>
        <dbReference type="ARBA" id="ARBA00023264"/>
    </source>
</evidence>
<keyword evidence="7" id="KW-0444">Lipid biosynthesis</keyword>
<feature type="transmembrane region" description="Helical" evidence="20">
    <location>
        <begin position="151"/>
        <end position="171"/>
    </location>
</feature>
<keyword evidence="10" id="KW-0548">Nucleotidyltransferase</keyword>
<feature type="transmembrane region" description="Helical" evidence="20">
    <location>
        <begin position="106"/>
        <end position="125"/>
    </location>
</feature>
<keyword evidence="9 20" id="KW-0812">Transmembrane</keyword>
<evidence type="ECO:0000256" key="18">
    <source>
        <dbReference type="ARBA" id="ARBA00033406"/>
    </source>
</evidence>
<evidence type="ECO:0000256" key="11">
    <source>
        <dbReference type="ARBA" id="ARBA00022989"/>
    </source>
</evidence>
<sequence length="435" mass="49286">MKRRAQPNTLATSFKAGTPTSPKHDASSPLSHKKDANGGVPVGEDIAKPNLSVIKRVVAGFSMIALFGLIIYGGHLYVTLLVVVLQTLIFRELVNVRYRAAAEKNIPWFRSIQWCWFGVALLYNYGDSFQTFLRSNHNQLDFPWLRMYLQYHTWVSFSLYATLFVFSVLSLKKGYYKYQMGQLTWTVVTLCLIVFQMRFVLDSICKGLVWLFFPASLVVCNDCFAYFCGKLVGRRVFTTPFLKLSPNKTWEGFLGAFVCTLVFAFWSSALLAQSPWMICPLESIELIPQPLTCTPHPVFVQTWYALPHFVTSVLPISKVYLYPIQLHALVFACFTSVISPFGGFYASAIKRAYKLKDFDSVIPGHGGFMDRMDCQFITSLFTTVYCTTFIWSYQSNVQSIVQSVLQLPLDQQHQVLDQLQALLVLPVNRSGGPAT</sequence>
<evidence type="ECO:0000256" key="7">
    <source>
        <dbReference type="ARBA" id="ARBA00022516"/>
    </source>
</evidence>
<keyword evidence="14" id="KW-0594">Phospholipid biosynthesis</keyword>
<dbReference type="AlphaFoldDB" id="W4FWF0"/>
<evidence type="ECO:0000256" key="1">
    <source>
        <dbReference type="ARBA" id="ARBA00001698"/>
    </source>
</evidence>
<gene>
    <name evidence="21" type="ORF">H257_12961</name>
</gene>
<comment type="subcellular location">
    <subcellularLocation>
        <location evidence="2">Membrane</location>
        <topology evidence="2">Multi-pass membrane protein</topology>
    </subcellularLocation>
</comment>
<dbReference type="EC" id="2.7.7.41" evidence="6"/>
<comment type="catalytic activity">
    <reaction evidence="1">
        <text>a 1,2-diacyl-sn-glycero-3-phosphate + CTP + H(+) = a CDP-1,2-diacyl-sn-glycerol + diphosphate</text>
        <dbReference type="Rhea" id="RHEA:16229"/>
        <dbReference type="ChEBI" id="CHEBI:15378"/>
        <dbReference type="ChEBI" id="CHEBI:33019"/>
        <dbReference type="ChEBI" id="CHEBI:37563"/>
        <dbReference type="ChEBI" id="CHEBI:58332"/>
        <dbReference type="ChEBI" id="CHEBI:58608"/>
        <dbReference type="EC" id="2.7.7.41"/>
    </reaction>
</comment>
<feature type="region of interest" description="Disordered" evidence="19">
    <location>
        <begin position="1"/>
        <end position="36"/>
    </location>
</feature>
<dbReference type="GO" id="GO:0004605">
    <property type="term" value="F:phosphatidate cytidylyltransferase activity"/>
    <property type="evidence" value="ECO:0007669"/>
    <property type="project" value="UniProtKB-EC"/>
</dbReference>
<keyword evidence="11 20" id="KW-1133">Transmembrane helix</keyword>
<evidence type="ECO:0000256" key="10">
    <source>
        <dbReference type="ARBA" id="ARBA00022695"/>
    </source>
</evidence>
<feature type="transmembrane region" description="Helical" evidence="20">
    <location>
        <begin position="183"/>
        <end position="201"/>
    </location>
</feature>
<evidence type="ECO:0000256" key="3">
    <source>
        <dbReference type="ARBA" id="ARBA00005119"/>
    </source>
</evidence>
<keyword evidence="12" id="KW-0443">Lipid metabolism</keyword>
<dbReference type="GO" id="GO:0005789">
    <property type="term" value="C:endoplasmic reticulum membrane"/>
    <property type="evidence" value="ECO:0007669"/>
    <property type="project" value="TreeGrafter"/>
</dbReference>
<dbReference type="UniPathway" id="UPA00557">
    <property type="reaction ID" value="UER00614"/>
</dbReference>
<evidence type="ECO:0000256" key="12">
    <source>
        <dbReference type="ARBA" id="ARBA00023098"/>
    </source>
</evidence>
<evidence type="ECO:0000256" key="9">
    <source>
        <dbReference type="ARBA" id="ARBA00022692"/>
    </source>
</evidence>
<feature type="transmembrane region" description="Helical" evidence="20">
    <location>
        <begin position="324"/>
        <end position="346"/>
    </location>
</feature>